<reference evidence="2 3" key="1">
    <citation type="submission" date="2017-02" db="EMBL/GenBank/DDBJ databases">
        <authorList>
            <person name="Peterson S.W."/>
        </authorList>
    </citation>
    <scope>NUCLEOTIDE SEQUENCE [LARGE SCALE GENOMIC DNA]</scope>
    <source>
        <strain evidence="2 3">DSM 16080</strain>
    </source>
</reference>
<dbReference type="RefSeq" id="WP_144019167.1">
    <property type="nucleotide sequence ID" value="NZ_FUYC01000003.1"/>
</dbReference>
<evidence type="ECO:0000313" key="2">
    <source>
        <dbReference type="EMBL" id="SKA77324.1"/>
    </source>
</evidence>
<dbReference type="EMBL" id="FUYC01000003">
    <property type="protein sequence ID" value="SKA77324.1"/>
    <property type="molecule type" value="Genomic_DNA"/>
</dbReference>
<keyword evidence="1" id="KW-0732">Signal</keyword>
<accession>A0A1T4WJ01</accession>
<evidence type="ECO:0000313" key="3">
    <source>
        <dbReference type="Proteomes" id="UP000190027"/>
    </source>
</evidence>
<gene>
    <name evidence="2" type="ORF">SAMN02745704_00969</name>
</gene>
<feature type="signal peptide" evidence="1">
    <location>
        <begin position="1"/>
        <end position="22"/>
    </location>
</feature>
<feature type="chain" id="PRO_5012459377" description="Chagasin family peptidase inhibitor I42" evidence="1">
    <location>
        <begin position="23"/>
        <end position="120"/>
    </location>
</feature>
<dbReference type="AlphaFoldDB" id="A0A1T4WJ01"/>
<evidence type="ECO:0008006" key="4">
    <source>
        <dbReference type="Google" id="ProtNLM"/>
    </source>
</evidence>
<proteinExistence type="predicted"/>
<protein>
    <recommendedName>
        <fullName evidence="4">Chagasin family peptidase inhibitor I42</fullName>
    </recommendedName>
</protein>
<dbReference type="Proteomes" id="UP000190027">
    <property type="component" value="Unassembled WGS sequence"/>
</dbReference>
<dbReference type="PROSITE" id="PS51257">
    <property type="entry name" value="PROKAR_LIPOPROTEIN"/>
    <property type="match status" value="1"/>
</dbReference>
<name>A0A1T4WJ01_9BACT</name>
<sequence>MKKTFHATLSIGILAVFLGTFAGSCDHTVLQGEIHSPDAELRVGEQVLLELHVPEEQKDIHNEYWLVTPQDAGSFLPEGGSGRCALFMALKPGTCTVKVRGFFRQTNPQPITSMELTIHP</sequence>
<organism evidence="2 3">
    <name type="scientific">Paucidesulfovibrio gracilis DSM 16080</name>
    <dbReference type="NCBI Taxonomy" id="1121449"/>
    <lineage>
        <taxon>Bacteria</taxon>
        <taxon>Pseudomonadati</taxon>
        <taxon>Thermodesulfobacteriota</taxon>
        <taxon>Desulfovibrionia</taxon>
        <taxon>Desulfovibrionales</taxon>
        <taxon>Desulfovibrionaceae</taxon>
        <taxon>Paucidesulfovibrio</taxon>
    </lineage>
</organism>
<evidence type="ECO:0000256" key="1">
    <source>
        <dbReference type="SAM" id="SignalP"/>
    </source>
</evidence>
<dbReference type="OrthoDB" id="9849141at2"/>
<keyword evidence="3" id="KW-1185">Reference proteome</keyword>